<dbReference type="KEGG" id="acek:FLP30_07275"/>
<proteinExistence type="predicted"/>
<protein>
    <submittedName>
        <fullName evidence="1">Sarcosine oxidase subunit gamma</fullName>
    </submittedName>
</protein>
<accession>A0A5C1YMM1</accession>
<evidence type="ECO:0000313" key="2">
    <source>
        <dbReference type="Proteomes" id="UP000324536"/>
    </source>
</evidence>
<gene>
    <name evidence="1" type="ORF">FLP30_07275</name>
</gene>
<sequence>MADMLSVASPVSAEVLTIGGLELRVVSTLDVVSLGAFAGAQRTALLDRVQERFGVALPEKPGFVSTADGAVEFLWCGPSQWLAIAPQGQGLYKRLRDNCGDVCALTTQGDSRTVLRLSGVGADVVLSRLVPVDLHPHAFATGSVALTLAGHVPVILRQVEDSPAAYDLFVFRSFAASLFHDLHAAMSGVTSQNRV</sequence>
<dbReference type="Gene3D" id="3.30.70.1520">
    <property type="entry name" value="Heterotetrameric sarcosine oxidase"/>
    <property type="match status" value="1"/>
</dbReference>
<organism evidence="1 2">
    <name type="scientific">Acetobacter vaccinii</name>
    <dbReference type="NCBI Taxonomy" id="2592655"/>
    <lineage>
        <taxon>Bacteria</taxon>
        <taxon>Pseudomonadati</taxon>
        <taxon>Pseudomonadota</taxon>
        <taxon>Alphaproteobacteria</taxon>
        <taxon>Acetobacterales</taxon>
        <taxon>Acetobacteraceae</taxon>
        <taxon>Acetobacter</taxon>
    </lineage>
</organism>
<dbReference type="EMBL" id="CP043506">
    <property type="protein sequence ID" value="QEO17546.1"/>
    <property type="molecule type" value="Genomic_DNA"/>
</dbReference>
<dbReference type="Proteomes" id="UP000324536">
    <property type="component" value="Chromosome"/>
</dbReference>
<dbReference type="InterPro" id="IPR007375">
    <property type="entry name" value="SoxG"/>
</dbReference>
<evidence type="ECO:0000313" key="1">
    <source>
        <dbReference type="EMBL" id="QEO17546.1"/>
    </source>
</evidence>
<keyword evidence="2" id="KW-1185">Reference proteome</keyword>
<name>A0A5C1YMM1_9PROT</name>
<dbReference type="AlphaFoldDB" id="A0A5C1YMM1"/>
<dbReference type="RefSeq" id="WP_149279223.1">
    <property type="nucleotide sequence ID" value="NZ_CP043506.1"/>
</dbReference>
<dbReference type="Pfam" id="PF04268">
    <property type="entry name" value="SoxG"/>
    <property type="match status" value="1"/>
</dbReference>
<reference evidence="1 2" key="1">
    <citation type="submission" date="2019-09" db="EMBL/GenBank/DDBJ databases">
        <title>Genome sequencing of strain KACC 21233.</title>
        <authorList>
            <person name="Heo J."/>
            <person name="Kim S.-J."/>
            <person name="Kim J.-S."/>
            <person name="Hong S.-B."/>
            <person name="Kwon S.-W."/>
        </authorList>
    </citation>
    <scope>NUCLEOTIDE SEQUENCE [LARGE SCALE GENOMIC DNA]</scope>
    <source>
        <strain evidence="1 2">KACC 21233</strain>
    </source>
</reference>
<dbReference type="SUPFAM" id="SSF103025">
    <property type="entry name" value="Folate-binding domain"/>
    <property type="match status" value="1"/>
</dbReference>
<dbReference type="InterPro" id="IPR027266">
    <property type="entry name" value="TrmE/GcvT-like"/>
</dbReference>
<dbReference type="OrthoDB" id="9814782at2"/>
<dbReference type="Gene3D" id="3.30.1360.120">
    <property type="entry name" value="Probable tRNA modification gtpase trme, domain 1"/>
    <property type="match status" value="1"/>
</dbReference>